<organism evidence="1">
    <name type="scientific">marine sediment metagenome</name>
    <dbReference type="NCBI Taxonomy" id="412755"/>
    <lineage>
        <taxon>unclassified sequences</taxon>
        <taxon>metagenomes</taxon>
        <taxon>ecological metagenomes</taxon>
    </lineage>
</organism>
<gene>
    <name evidence="1" type="ORF">LCGC14_2076350</name>
</gene>
<accession>A0A0F9EGU8</accession>
<reference evidence="1" key="1">
    <citation type="journal article" date="2015" name="Nature">
        <title>Complex archaea that bridge the gap between prokaryotes and eukaryotes.</title>
        <authorList>
            <person name="Spang A."/>
            <person name="Saw J.H."/>
            <person name="Jorgensen S.L."/>
            <person name="Zaremba-Niedzwiedzka K."/>
            <person name="Martijn J."/>
            <person name="Lind A.E."/>
            <person name="van Eijk R."/>
            <person name="Schleper C."/>
            <person name="Guy L."/>
            <person name="Ettema T.J."/>
        </authorList>
    </citation>
    <scope>NUCLEOTIDE SEQUENCE</scope>
</reference>
<dbReference type="EMBL" id="LAZR01025004">
    <property type="protein sequence ID" value="KKL73293.1"/>
    <property type="molecule type" value="Genomic_DNA"/>
</dbReference>
<feature type="non-terminal residue" evidence="1">
    <location>
        <position position="1"/>
    </location>
</feature>
<name>A0A0F9EGU8_9ZZZZ</name>
<sequence>DNLPIVINFNNKIYILAYDKNVELTLTNYQM</sequence>
<evidence type="ECO:0000313" key="1">
    <source>
        <dbReference type="EMBL" id="KKL73293.1"/>
    </source>
</evidence>
<protein>
    <submittedName>
        <fullName evidence="1">Uncharacterized protein</fullName>
    </submittedName>
</protein>
<comment type="caution">
    <text evidence="1">The sequence shown here is derived from an EMBL/GenBank/DDBJ whole genome shotgun (WGS) entry which is preliminary data.</text>
</comment>
<proteinExistence type="predicted"/>
<dbReference type="AlphaFoldDB" id="A0A0F9EGU8"/>